<sequence>MDQRFEFISPVLVSPVQQNVDRATYVRKRADYIVRILRNAPKGKRFLMPYNSGQHWILAVIDPWDDSGMYFNPLGNEPGDDFKDLITTVGGKRNETATQLADRRSPVARDLLSSVGLLTNLPFSPLPNQPSHSILASTSRSPSGPSDLQISLNYDTSSPLDLSWLPIPFIKELTSEEYTGANFVVVSSKRLELKENLDGGEQLAREAISDDEI</sequence>
<evidence type="ECO:0008006" key="3">
    <source>
        <dbReference type="Google" id="ProtNLM"/>
    </source>
</evidence>
<reference evidence="1" key="1">
    <citation type="submission" date="2023-07" db="EMBL/GenBank/DDBJ databases">
        <title>draft genome sequence of fig (Ficus carica).</title>
        <authorList>
            <person name="Takahashi T."/>
            <person name="Nishimura K."/>
        </authorList>
    </citation>
    <scope>NUCLEOTIDE SEQUENCE</scope>
</reference>
<evidence type="ECO:0000313" key="2">
    <source>
        <dbReference type="Proteomes" id="UP001187192"/>
    </source>
</evidence>
<dbReference type="EMBL" id="BTGU01000081">
    <property type="protein sequence ID" value="GMN58861.1"/>
    <property type="molecule type" value="Genomic_DNA"/>
</dbReference>
<name>A0AA88DNW7_FICCA</name>
<protein>
    <recommendedName>
        <fullName evidence="3">Ubiquitin-like protease family profile domain-containing protein</fullName>
    </recommendedName>
</protein>
<accession>A0AA88DNW7</accession>
<proteinExistence type="predicted"/>
<organism evidence="1 2">
    <name type="scientific">Ficus carica</name>
    <name type="common">Common fig</name>
    <dbReference type="NCBI Taxonomy" id="3494"/>
    <lineage>
        <taxon>Eukaryota</taxon>
        <taxon>Viridiplantae</taxon>
        <taxon>Streptophyta</taxon>
        <taxon>Embryophyta</taxon>
        <taxon>Tracheophyta</taxon>
        <taxon>Spermatophyta</taxon>
        <taxon>Magnoliopsida</taxon>
        <taxon>eudicotyledons</taxon>
        <taxon>Gunneridae</taxon>
        <taxon>Pentapetalae</taxon>
        <taxon>rosids</taxon>
        <taxon>fabids</taxon>
        <taxon>Rosales</taxon>
        <taxon>Moraceae</taxon>
        <taxon>Ficeae</taxon>
        <taxon>Ficus</taxon>
    </lineage>
</organism>
<dbReference type="SUPFAM" id="SSF54001">
    <property type="entry name" value="Cysteine proteinases"/>
    <property type="match status" value="1"/>
</dbReference>
<comment type="caution">
    <text evidence="1">The sequence shown here is derived from an EMBL/GenBank/DDBJ whole genome shotgun (WGS) entry which is preliminary data.</text>
</comment>
<dbReference type="Proteomes" id="UP001187192">
    <property type="component" value="Unassembled WGS sequence"/>
</dbReference>
<dbReference type="AlphaFoldDB" id="A0AA88DNW7"/>
<keyword evidence="2" id="KW-1185">Reference proteome</keyword>
<dbReference type="InterPro" id="IPR038765">
    <property type="entry name" value="Papain-like_cys_pep_sf"/>
</dbReference>
<gene>
    <name evidence="1" type="ORF">TIFTF001_027959</name>
</gene>
<evidence type="ECO:0000313" key="1">
    <source>
        <dbReference type="EMBL" id="GMN58861.1"/>
    </source>
</evidence>